<organism evidence="3 4">
    <name type="scientific">Phytophthora citrophthora</name>
    <dbReference type="NCBI Taxonomy" id="4793"/>
    <lineage>
        <taxon>Eukaryota</taxon>
        <taxon>Sar</taxon>
        <taxon>Stramenopiles</taxon>
        <taxon>Oomycota</taxon>
        <taxon>Peronosporomycetes</taxon>
        <taxon>Peronosporales</taxon>
        <taxon>Peronosporaceae</taxon>
        <taxon>Phytophthora</taxon>
    </lineage>
</organism>
<dbReference type="Proteomes" id="UP001259832">
    <property type="component" value="Unassembled WGS sequence"/>
</dbReference>
<evidence type="ECO:0000313" key="3">
    <source>
        <dbReference type="EMBL" id="KAK1940648.1"/>
    </source>
</evidence>
<comment type="caution">
    <text evidence="3">The sequence shown here is derived from an EMBL/GenBank/DDBJ whole genome shotgun (WGS) entry which is preliminary data.</text>
</comment>
<feature type="compositionally biased region" description="Basic and acidic residues" evidence="2">
    <location>
        <begin position="348"/>
        <end position="359"/>
    </location>
</feature>
<evidence type="ECO:0000256" key="2">
    <source>
        <dbReference type="SAM" id="MobiDB-lite"/>
    </source>
</evidence>
<dbReference type="EMBL" id="JASMQC010000014">
    <property type="protein sequence ID" value="KAK1940648.1"/>
    <property type="molecule type" value="Genomic_DNA"/>
</dbReference>
<feature type="region of interest" description="Disordered" evidence="2">
    <location>
        <begin position="177"/>
        <end position="202"/>
    </location>
</feature>
<evidence type="ECO:0000313" key="4">
    <source>
        <dbReference type="Proteomes" id="UP001259832"/>
    </source>
</evidence>
<proteinExistence type="predicted"/>
<accession>A0AAD9GLX1</accession>
<evidence type="ECO:0000256" key="1">
    <source>
        <dbReference type="SAM" id="Coils"/>
    </source>
</evidence>
<sequence length="464" mass="51565">MKCWLGVRAADIETHLNAVSKILASHYQDQIDALESEKSALEERLEDSKAEVWQLKARPTTTATDSWGFSEFLFEHGELNGSWVRLRKLLVQFQEGQTPLEDWDTIINVTAMDERKVSMPDFHKRLTKIRFDQAAEAKKAARVLDLTRTGSGVAVSGGHTGESKKSGAARLVIKPMSPTKSTKSSGFLPLKPTRSSGKHRVRVVQDRPKNYTPGIDTVRPANAKSLVSRDAVHTMLPDRVVWEEVRPDLRLALLAGISYETAMKWLRTDKSAHSLFTGRPLVQMLVSMVYWRKLNQTPWTSYVPLTYYKMADEELRRLQKNDVEPPACEALDAHGPDPIIEPESTEDDPQKDPDFKASGEQESASGDEESSDEGFGNSSSASDDKGSDDHSHAGAKCPRDYESSDTDDSGPSGAVFMRQPYPRQSVKCPVALPSRVPRTRSSRIASRARVLQASALLVRFGSRA</sequence>
<keyword evidence="1" id="KW-0175">Coiled coil</keyword>
<keyword evidence="4" id="KW-1185">Reference proteome</keyword>
<feature type="region of interest" description="Disordered" evidence="2">
    <location>
        <begin position="322"/>
        <end position="428"/>
    </location>
</feature>
<dbReference type="AlphaFoldDB" id="A0AAD9GLX1"/>
<reference evidence="3" key="1">
    <citation type="submission" date="2023-08" db="EMBL/GenBank/DDBJ databases">
        <title>Reference Genome Resource for the Citrus Pathogen Phytophthora citrophthora.</title>
        <authorList>
            <person name="Moller H."/>
            <person name="Coetzee B."/>
            <person name="Rose L.J."/>
            <person name="Van Niekerk J.M."/>
        </authorList>
    </citation>
    <scope>NUCLEOTIDE SEQUENCE</scope>
    <source>
        <strain evidence="3">STE-U-9442</strain>
    </source>
</reference>
<feature type="compositionally biased region" description="Basic and acidic residues" evidence="2">
    <location>
        <begin position="382"/>
        <end position="402"/>
    </location>
</feature>
<name>A0AAD9GLX1_9STRA</name>
<feature type="coiled-coil region" evidence="1">
    <location>
        <begin position="24"/>
        <end position="58"/>
    </location>
</feature>
<gene>
    <name evidence="3" type="ORF">P3T76_008099</name>
</gene>
<protein>
    <submittedName>
        <fullName evidence="3">Uncharacterized protein</fullName>
    </submittedName>
</protein>